<keyword evidence="11 12" id="KW-0670">Pyruvate</keyword>
<feature type="active site" description="Schiff-base intermediate with substrate; via pyruvic acid; for decarboxylase activity" evidence="12">
    <location>
        <position position="1289"/>
    </location>
</feature>
<dbReference type="GO" id="GO:0004609">
    <property type="term" value="F:phosphatidylserine decarboxylase activity"/>
    <property type="evidence" value="ECO:0007669"/>
    <property type="project" value="UniProtKB-EC"/>
</dbReference>
<dbReference type="PROSITE" id="PS00018">
    <property type="entry name" value="EF_HAND_1"/>
    <property type="match status" value="1"/>
</dbReference>
<feature type="modified residue" description="Pyruvic acid (Ser); by autocatalysis" evidence="12">
    <location>
        <position position="1289"/>
    </location>
</feature>
<keyword evidence="12" id="KW-0333">Golgi apparatus</keyword>
<proteinExistence type="inferred from homology"/>
<dbReference type="HAMAP" id="MF_00663">
    <property type="entry name" value="PS_decarb_PSD_B_type2"/>
    <property type="match status" value="1"/>
</dbReference>
<feature type="domain" description="C2" evidence="14">
    <location>
        <begin position="53"/>
        <end position="178"/>
    </location>
</feature>
<evidence type="ECO:0000256" key="11">
    <source>
        <dbReference type="ARBA" id="ARBA00023317"/>
    </source>
</evidence>
<feature type="compositionally biased region" description="Low complexity" evidence="13">
    <location>
        <begin position="466"/>
        <end position="483"/>
    </location>
</feature>
<feature type="domain" description="EF-hand" evidence="15">
    <location>
        <begin position="713"/>
        <end position="748"/>
    </location>
</feature>
<dbReference type="SUPFAM" id="SSF47473">
    <property type="entry name" value="EF-hand"/>
    <property type="match status" value="1"/>
</dbReference>
<dbReference type="InterPro" id="IPR002048">
    <property type="entry name" value="EF_hand_dom"/>
</dbReference>
<evidence type="ECO:0000256" key="10">
    <source>
        <dbReference type="ARBA" id="ARBA00023264"/>
    </source>
</evidence>
<dbReference type="Pfam" id="PF02666">
    <property type="entry name" value="PS_Dcarbxylase"/>
    <property type="match status" value="1"/>
</dbReference>
<dbReference type="InterPro" id="IPR035892">
    <property type="entry name" value="C2_domain_sf"/>
</dbReference>
<dbReference type="Gene3D" id="2.60.40.150">
    <property type="entry name" value="C2 domain"/>
    <property type="match status" value="2"/>
</dbReference>
<comment type="catalytic activity">
    <reaction evidence="12">
        <text>a 1,2-diacyl-sn-glycero-3-phospho-L-serine + H(+) = a 1,2-diacyl-sn-glycero-3-phosphoethanolamine + CO2</text>
        <dbReference type="Rhea" id="RHEA:20828"/>
        <dbReference type="ChEBI" id="CHEBI:15378"/>
        <dbReference type="ChEBI" id="CHEBI:16526"/>
        <dbReference type="ChEBI" id="CHEBI:57262"/>
        <dbReference type="ChEBI" id="CHEBI:64612"/>
        <dbReference type="EC" id="4.1.1.65"/>
    </reaction>
</comment>
<dbReference type="Gene3D" id="1.10.238.10">
    <property type="entry name" value="EF-hand"/>
    <property type="match status" value="1"/>
</dbReference>
<feature type="compositionally biased region" description="Low complexity" evidence="13">
    <location>
        <begin position="345"/>
        <end position="360"/>
    </location>
</feature>
<evidence type="ECO:0000256" key="4">
    <source>
        <dbReference type="ARBA" id="ARBA00022837"/>
    </source>
</evidence>
<dbReference type="SMART" id="SM00239">
    <property type="entry name" value="C2"/>
    <property type="match status" value="2"/>
</dbReference>
<keyword evidence="5 12" id="KW-0443">Lipid metabolism</keyword>
<dbReference type="InterPro" id="IPR003817">
    <property type="entry name" value="PS_Dcarbxylase"/>
</dbReference>
<feature type="region of interest" description="Disordered" evidence="13">
    <location>
        <begin position="783"/>
        <end position="805"/>
    </location>
</feature>
<evidence type="ECO:0000259" key="15">
    <source>
        <dbReference type="PROSITE" id="PS50222"/>
    </source>
</evidence>
<feature type="chain" id="PRO_5044921146" description="Phosphatidylserine decarboxylase 2 alpha chain" evidence="12">
    <location>
        <begin position="1289"/>
        <end position="1331"/>
    </location>
</feature>
<evidence type="ECO:0000256" key="6">
    <source>
        <dbReference type="ARBA" id="ARBA00023136"/>
    </source>
</evidence>
<evidence type="ECO:0000256" key="1">
    <source>
        <dbReference type="ARBA" id="ARBA00005189"/>
    </source>
</evidence>
<feature type="site" description="Cleavage (non-hydrolytic); by autocatalysis" evidence="12">
    <location>
        <begin position="1288"/>
        <end position="1289"/>
    </location>
</feature>
<keyword evidence="10 12" id="KW-1208">Phospholipid metabolism</keyword>
<evidence type="ECO:0000256" key="12">
    <source>
        <dbReference type="HAMAP-Rule" id="MF_03209"/>
    </source>
</evidence>
<dbReference type="NCBIfam" id="TIGR00163">
    <property type="entry name" value="PS_decarb"/>
    <property type="match status" value="1"/>
</dbReference>
<comment type="function">
    <text evidence="12">Catalyzes the formation of phosphatidylethanolamine (PtdEtn) from phosphatidylserine (PtdSer). Plays a central role in phospholipid metabolism and in the interorganelle trafficking of phosphatidylserine.</text>
</comment>
<feature type="compositionally biased region" description="Polar residues" evidence="13">
    <location>
        <begin position="872"/>
        <end position="885"/>
    </location>
</feature>
<keyword evidence="7 12" id="KW-0865">Zymogen</keyword>
<comment type="domain">
    <text evidence="12">The C2 domains have an essential, but non-catalytic function. They may facilitate interactions with other proteins and are required for lipid transport function.</text>
</comment>
<dbReference type="InterPro" id="IPR000008">
    <property type="entry name" value="C2_dom"/>
</dbReference>
<feature type="compositionally biased region" description="Low complexity" evidence="13">
    <location>
        <begin position="391"/>
        <end position="426"/>
    </location>
</feature>
<organism evidence="16 17">
    <name type="scientific">Marasmiellus scandens</name>
    <dbReference type="NCBI Taxonomy" id="2682957"/>
    <lineage>
        <taxon>Eukaryota</taxon>
        <taxon>Fungi</taxon>
        <taxon>Dikarya</taxon>
        <taxon>Basidiomycota</taxon>
        <taxon>Agaricomycotina</taxon>
        <taxon>Agaricomycetes</taxon>
        <taxon>Agaricomycetidae</taxon>
        <taxon>Agaricales</taxon>
        <taxon>Marasmiineae</taxon>
        <taxon>Omphalotaceae</taxon>
        <taxon>Marasmiellus</taxon>
    </lineage>
</organism>
<dbReference type="InterPro" id="IPR033177">
    <property type="entry name" value="PSD-B"/>
</dbReference>
<dbReference type="CDD" id="cd04039">
    <property type="entry name" value="C2_PSD"/>
    <property type="match status" value="1"/>
</dbReference>
<accession>A0ABR1JJS2</accession>
<feature type="compositionally biased region" description="Basic residues" evidence="13">
    <location>
        <begin position="918"/>
        <end position="933"/>
    </location>
</feature>
<dbReference type="SUPFAM" id="SSF49562">
    <property type="entry name" value="C2 domain (Calcium/lipid-binding domain, CaLB)"/>
    <property type="match status" value="2"/>
</dbReference>
<dbReference type="PROSITE" id="PS50222">
    <property type="entry name" value="EF_HAND_2"/>
    <property type="match status" value="1"/>
</dbReference>
<dbReference type="Proteomes" id="UP001498398">
    <property type="component" value="Unassembled WGS sequence"/>
</dbReference>
<feature type="compositionally biased region" description="Low complexity" evidence="13">
    <location>
        <begin position="507"/>
        <end position="517"/>
    </location>
</feature>
<dbReference type="PROSITE" id="PS50004">
    <property type="entry name" value="C2"/>
    <property type="match status" value="2"/>
</dbReference>
<keyword evidence="4" id="KW-0106">Calcium</keyword>
<dbReference type="PANTHER" id="PTHR10067:SF17">
    <property type="entry name" value="PHOSPHATIDYLSERINE DECARBOXYLASE PROENZYME 2"/>
    <property type="match status" value="1"/>
</dbReference>
<feature type="region of interest" description="Disordered" evidence="13">
    <location>
        <begin position="12"/>
        <end position="58"/>
    </location>
</feature>
<comment type="subcellular location">
    <subcellularLocation>
        <location evidence="12">Golgi apparatus membrane</location>
        <topology evidence="12">Peripheral membrane protein</topology>
        <orientation evidence="12">Cytoplasmic side</orientation>
    </subcellularLocation>
    <subcellularLocation>
        <location evidence="12">Endosome membrane</location>
        <topology evidence="12">Peripheral membrane protein</topology>
        <orientation evidence="12">Cytoplasmic side</orientation>
    </subcellularLocation>
</comment>
<comment type="pathway">
    <text evidence="1">Lipid metabolism.</text>
</comment>
<protein>
    <recommendedName>
        <fullName evidence="12">Phosphatidylserine decarboxylase proenzyme 2</fullName>
        <ecNumber evidence="12">4.1.1.65</ecNumber>
    </recommendedName>
    <component>
        <recommendedName>
            <fullName evidence="12">Phosphatidylserine decarboxylase 2 beta chain</fullName>
        </recommendedName>
    </component>
    <component>
        <recommendedName>
            <fullName evidence="12">Phosphatidylserine decarboxylase 2 alpha chain</fullName>
        </recommendedName>
    </component>
</protein>
<evidence type="ECO:0000256" key="13">
    <source>
        <dbReference type="SAM" id="MobiDB-lite"/>
    </source>
</evidence>
<comment type="pathway">
    <text evidence="12">Phospholipid metabolism; phosphatidylethanolamine biosynthesis; phosphatidylethanolamine from CDP-diacylglycerol: step 2/2.</text>
</comment>
<feature type="compositionally biased region" description="Basic and acidic residues" evidence="13">
    <location>
        <begin position="783"/>
        <end position="800"/>
    </location>
</feature>
<evidence type="ECO:0000256" key="8">
    <source>
        <dbReference type="ARBA" id="ARBA00023209"/>
    </source>
</evidence>
<sequence length="1331" mass="145975">MSPNASKILKYVSGRRAGSDVNASNDEGAPGGGPRSLPKKRKMRRLMGNTGPARGTKKFRRKRLQPMEGEQPIVKLKVQVVGCKDLLSKDRNGFSDPFLHVTLIPERHQTPVVKRTLNPFFPVEESTFEFPIYLSLADRLGVLELVVWDKDLLKKDYLGEGGILVSDWFREGQKLQWDPDSDVISIPLVSSRSNTPNQGSVQLRMGFLAPSGGTVFTSNAAESEENALREIYTELVRRSNSRPSLVNGPATEGVGTVRSRHSNAVGNVSTHEYGFEDDGGLSSESEDEEGETTDTETDDEDEGDEVSEGEDPEMLVTPTASPSGGEDMTTPTASSTQSSFTGKVPASFSSLYTPSSSPTPGEGGRAPPPPELNLTPASPSSKKAESPLPSPSLTGAPPASAPPTKSAKGILPRMFPRRSMSSSSSPTVSTPGEQGQAMYDLTEDIQTSPQSSSAEEKEKKSRFRKSWGAGKRTSSGSSSPISGKTIAEQTSGIVSPKPISLASEGRSISASPAIPSAPATPPPGVNQDVASKKRRPGLKKRGDRGAYSFAGSSNNDIVGIVMLEIQSASDLPKLRNMTRTGWDMDPFVVISFGKKVFRTRVIRHSLNPVWDEKLLFHVRRYETTFKVQLSVLDWDKLSSNDHICDTMFDVKDLIERAPQPNPETGLYPLDDDAQKNEMLEFELSLKTEKEVGWESKHKPTIKFKAKYQPYAALRQRFWRQYIKQYDTDDTGAVSHLELTSMLDSLGSTLTSATISSFFARFGKDPLKDELTYEEAIHCLETELGRPDSEKKRLDQEHSEDSISATPVLMAADGKGNEVSLDRLDFSGPSLRSIAGGEGDVPAPAPHPAPYHSQQGSWSPSNSSASTPAIEYSESTAAVTKKQVTYSSSSTSDAEEDSSGSSPWASGTNELVVPGSSPKTKKSKFRRNKNKKKAASASSSSTNVVDDTVERVINVKNCPLCHRPRLNSKAEVDIVTHLAICASQDWNKVDRIVVGNFVTASQAQRKWYTKIISKVSSGDYKLGANSANIIVQNRMTGQLEEEKMQVYVRLGIRLLYKGMKSRMEGGRARRLLKSLSIKQGIKYDDPESARDIPAFIQFHGLNMDEVLEPLENFKTFNQFFYRKLKPTARPVEKPDDPYRLVSAADCRFMAFESVNEATRLWIKGREFTVSRLLGDAYKDQAERYSSGALCIFRLAPQDYHRFHSPVDGTIGPMTYISGEYYTVNPQAIRTALDVYGENARKIVPIDSPQFGRVMAVCVGAMMVGSIITTVEEGQTIKRGDEFGYFAFGGSTIVLLFENGVVEWDEDLLINGRASLETLVRVGMGIGRRANTN</sequence>
<evidence type="ECO:0000313" key="16">
    <source>
        <dbReference type="EMBL" id="KAK7462819.1"/>
    </source>
</evidence>
<feature type="active site" description="Charge relay system; for autoendoproteolytic cleavage activity" evidence="12">
    <location>
        <position position="1289"/>
    </location>
</feature>
<evidence type="ECO:0000256" key="7">
    <source>
        <dbReference type="ARBA" id="ARBA00023145"/>
    </source>
</evidence>
<dbReference type="EC" id="4.1.1.65" evidence="12"/>
<dbReference type="EMBL" id="JBANRG010000010">
    <property type="protein sequence ID" value="KAK7462819.1"/>
    <property type="molecule type" value="Genomic_DNA"/>
</dbReference>
<evidence type="ECO:0000256" key="2">
    <source>
        <dbReference type="ARBA" id="ARBA00022516"/>
    </source>
</evidence>
<feature type="domain" description="C2" evidence="14">
    <location>
        <begin position="543"/>
        <end position="663"/>
    </location>
</feature>
<comment type="cofactor">
    <cofactor evidence="12">
        <name>pyruvate</name>
        <dbReference type="ChEBI" id="CHEBI:15361"/>
    </cofactor>
    <text evidence="12">Binds 1 pyruvoyl group covalently per subunit.</text>
</comment>
<feature type="chain" id="PRO_5044921145" description="Phosphatidylserine decarboxylase 2 beta chain" evidence="12">
    <location>
        <begin position="1"/>
        <end position="1288"/>
    </location>
</feature>
<feature type="compositionally biased region" description="Low complexity" evidence="13">
    <location>
        <begin position="852"/>
        <end position="865"/>
    </location>
</feature>
<dbReference type="InterPro" id="IPR018247">
    <property type="entry name" value="EF_Hand_1_Ca_BS"/>
</dbReference>
<keyword evidence="6 12" id="KW-0472">Membrane</keyword>
<evidence type="ECO:0000259" key="14">
    <source>
        <dbReference type="PROSITE" id="PS50004"/>
    </source>
</evidence>
<dbReference type="PANTHER" id="PTHR10067">
    <property type="entry name" value="PHOSPHATIDYLSERINE DECARBOXYLASE"/>
    <property type="match status" value="1"/>
</dbReference>
<dbReference type="InterPro" id="IPR011992">
    <property type="entry name" value="EF-hand-dom_pair"/>
</dbReference>
<keyword evidence="12" id="KW-0967">Endosome</keyword>
<feature type="compositionally biased region" description="Polar residues" evidence="13">
    <location>
        <begin position="329"/>
        <end position="341"/>
    </location>
</feature>
<comment type="similarity">
    <text evidence="12">Belongs to the phosphatidylserine decarboxylase family. PSD-B subfamily. Eukaryotic type II sub-subfamily.</text>
</comment>
<evidence type="ECO:0000313" key="17">
    <source>
        <dbReference type="Proteomes" id="UP001498398"/>
    </source>
</evidence>
<feature type="active site" description="Charge relay system; for autoendoproteolytic cleavage activity" evidence="12">
    <location>
        <position position="1202"/>
    </location>
</feature>
<evidence type="ECO:0000256" key="5">
    <source>
        <dbReference type="ARBA" id="ARBA00023098"/>
    </source>
</evidence>
<evidence type="ECO:0000256" key="9">
    <source>
        <dbReference type="ARBA" id="ARBA00023239"/>
    </source>
</evidence>
<gene>
    <name evidence="12 16" type="primary">PSD2</name>
    <name evidence="16" type="ORF">VKT23_007398</name>
</gene>
<keyword evidence="17" id="KW-1185">Reference proteome</keyword>
<feature type="compositionally biased region" description="Acidic residues" evidence="13">
    <location>
        <begin position="275"/>
        <end position="313"/>
    </location>
</feature>
<feature type="region of interest" description="Disordered" evidence="13">
    <location>
        <begin position="239"/>
        <end position="547"/>
    </location>
</feature>
<name>A0ABR1JJS2_9AGAR</name>
<feature type="compositionally biased region" description="Basic residues" evidence="13">
    <location>
        <begin position="532"/>
        <end position="542"/>
    </location>
</feature>
<keyword evidence="2 12" id="KW-0444">Lipid biosynthesis</keyword>
<dbReference type="InterPro" id="IPR033179">
    <property type="entry name" value="PSD_type2_pro"/>
</dbReference>
<dbReference type="Pfam" id="PF00168">
    <property type="entry name" value="C2"/>
    <property type="match status" value="2"/>
</dbReference>
<keyword evidence="3 12" id="KW-0210">Decarboxylase</keyword>
<comment type="subunit">
    <text evidence="12">Heterodimer of a large membrane-associated beta subunit and a small pyruvoyl-containing alpha subunit.</text>
</comment>
<dbReference type="CDD" id="cd00030">
    <property type="entry name" value="C2"/>
    <property type="match status" value="1"/>
</dbReference>
<feature type="active site" description="Charge relay system; for autoendoproteolytic cleavage activity" evidence="12">
    <location>
        <position position="1144"/>
    </location>
</feature>
<reference evidence="16 17" key="1">
    <citation type="submission" date="2024-01" db="EMBL/GenBank/DDBJ databases">
        <title>A draft genome for the cacao thread blight pathogen Marasmiellus scandens.</title>
        <authorList>
            <person name="Baruah I.K."/>
            <person name="Leung J."/>
            <person name="Bukari Y."/>
            <person name="Amoako-Attah I."/>
            <person name="Meinhardt L.W."/>
            <person name="Bailey B.A."/>
            <person name="Cohen S.P."/>
        </authorList>
    </citation>
    <scope>NUCLEOTIDE SEQUENCE [LARGE SCALE GENOMIC DNA]</scope>
    <source>
        <strain evidence="16 17">GH-19</strain>
    </source>
</reference>
<keyword evidence="8 12" id="KW-0594">Phospholipid biosynthesis</keyword>
<feature type="region of interest" description="Disordered" evidence="13">
    <location>
        <begin position="829"/>
        <end position="942"/>
    </location>
</feature>
<evidence type="ECO:0000256" key="3">
    <source>
        <dbReference type="ARBA" id="ARBA00022793"/>
    </source>
</evidence>
<comment type="PTM">
    <text evidence="12">Is synthesized initially as an inactive proenzyme. Formation of the active enzyme involves a self-maturation process in which the active site pyruvoyl group is generated from an internal serine residue via an autocatalytic post-translational modification. Two non-identical subunits are generated from the proenzyme in this reaction, and the pyruvate is formed at the N-terminus of the alpha chain, which is derived from the carboxyl end of the proenzyme. The autoendoproteolytic cleavage occurs by a canonical serine protease mechanism, in which the side chain hydroxyl group of the serine supplies its oxygen atom to form the C-terminus of the beta chain, while the remainder of the serine residue undergoes an oxidative deamination to produce ammonia and the pyruvoyl prosthetic group on the alpha chain. During this reaction, the Ser that is part of the protease active site of the proenzyme becomes the pyruvoyl prosthetic group, which constitutes an essential element of the active site of the mature decarboxylase.</text>
</comment>
<keyword evidence="9 12" id="KW-0456">Lyase</keyword>
<comment type="caution">
    <text evidence="16">The sequence shown here is derived from an EMBL/GenBank/DDBJ whole genome shotgun (WGS) entry which is preliminary data.</text>
</comment>